<dbReference type="InterPro" id="IPR038332">
    <property type="entry name" value="PPE_sf"/>
</dbReference>
<evidence type="ECO:0000313" key="3">
    <source>
        <dbReference type="Proteomes" id="UP000093053"/>
    </source>
</evidence>
<accession>A0A1B2HHX0</accession>
<dbReference type="SUPFAM" id="SSF140459">
    <property type="entry name" value="PE/PPE dimer-like"/>
    <property type="match status" value="1"/>
</dbReference>
<dbReference type="Gene3D" id="1.20.1260.20">
    <property type="entry name" value="PPE superfamily"/>
    <property type="match status" value="1"/>
</dbReference>
<protein>
    <recommendedName>
        <fullName evidence="4">PPE family domain-containing protein</fullName>
    </recommendedName>
</protein>
<feature type="compositionally biased region" description="Low complexity" evidence="1">
    <location>
        <begin position="235"/>
        <end position="257"/>
    </location>
</feature>
<dbReference type="RefSeq" id="WP_065915695.1">
    <property type="nucleotide sequence ID" value="NZ_CP016793.1"/>
</dbReference>
<sequence>MSGYRQLTDWNFDGWSNQELADEVKKLSNGTLAHDFGEASNHLRQLANSLTDVDRELRAKLKELGIAWQGAAGENANKHVEVSAGNATEATEATEQNSDAMARQGESNSQARYSTPEPQTLRGDTERNLFDKGAGLLGFETDHAAEVAATNKARQEAIDGLNGYVTGSEGALNDFRPPPPAPEIVVSSAPVSTSVGAQVGLPSGGPPGVTGGPGFTGTPGSPGSPGVPVAPVPNTPGGTTGILPGTGTPGPIATGPGLPKPFGSRSRSPPPRPPRRQPAWQEPRATRAAAGRRRRAWSVPGPEDADRPGWSEGCPSTIGAGGKGGGPGGGAGGPGAGGPGAGAGGTGAAGKGVPAA</sequence>
<gene>
    <name evidence="2" type="ORF">BBK82_15775</name>
</gene>
<feature type="compositionally biased region" description="Polar residues" evidence="1">
    <location>
        <begin position="105"/>
        <end position="118"/>
    </location>
</feature>
<evidence type="ECO:0008006" key="4">
    <source>
        <dbReference type="Google" id="ProtNLM"/>
    </source>
</evidence>
<feature type="compositionally biased region" description="Gly residues" evidence="1">
    <location>
        <begin position="202"/>
        <end position="217"/>
    </location>
</feature>
<reference evidence="2 3" key="1">
    <citation type="submission" date="2016-07" db="EMBL/GenBank/DDBJ databases">
        <title>Complete genome sequence of the Lentzea guizhouensis DHS C013.</title>
        <authorList>
            <person name="Cao C."/>
        </authorList>
    </citation>
    <scope>NUCLEOTIDE SEQUENCE [LARGE SCALE GENOMIC DNA]</scope>
    <source>
        <strain evidence="2 3">DHS C013</strain>
    </source>
</reference>
<feature type="compositionally biased region" description="Gly residues" evidence="1">
    <location>
        <begin position="319"/>
        <end position="350"/>
    </location>
</feature>
<dbReference type="KEGG" id="led:BBK82_15775"/>
<proteinExistence type="predicted"/>
<feature type="region of interest" description="Disordered" evidence="1">
    <location>
        <begin position="196"/>
        <end position="356"/>
    </location>
</feature>
<feature type="region of interest" description="Disordered" evidence="1">
    <location>
        <begin position="88"/>
        <end position="126"/>
    </location>
</feature>
<dbReference type="STRING" id="1586287.BBK82_15775"/>
<dbReference type="Proteomes" id="UP000093053">
    <property type="component" value="Chromosome"/>
</dbReference>
<organism evidence="2 3">
    <name type="scientific">Lentzea guizhouensis</name>
    <dbReference type="NCBI Taxonomy" id="1586287"/>
    <lineage>
        <taxon>Bacteria</taxon>
        <taxon>Bacillati</taxon>
        <taxon>Actinomycetota</taxon>
        <taxon>Actinomycetes</taxon>
        <taxon>Pseudonocardiales</taxon>
        <taxon>Pseudonocardiaceae</taxon>
        <taxon>Lentzea</taxon>
    </lineage>
</organism>
<name>A0A1B2HHX0_9PSEU</name>
<evidence type="ECO:0000256" key="1">
    <source>
        <dbReference type="SAM" id="MobiDB-lite"/>
    </source>
</evidence>
<dbReference type="AlphaFoldDB" id="A0A1B2HHX0"/>
<dbReference type="OrthoDB" id="3695206at2"/>
<keyword evidence="3" id="KW-1185">Reference proteome</keyword>
<dbReference type="EMBL" id="CP016793">
    <property type="protein sequence ID" value="ANZ37301.1"/>
    <property type="molecule type" value="Genomic_DNA"/>
</dbReference>
<feature type="compositionally biased region" description="Low complexity" evidence="1">
    <location>
        <begin position="218"/>
        <end position="227"/>
    </location>
</feature>
<evidence type="ECO:0000313" key="2">
    <source>
        <dbReference type="EMBL" id="ANZ37301.1"/>
    </source>
</evidence>